<evidence type="ECO:0000313" key="1">
    <source>
        <dbReference type="EMBL" id="SHH85862.1"/>
    </source>
</evidence>
<dbReference type="EMBL" id="FQXJ01000005">
    <property type="protein sequence ID" value="SHH85862.1"/>
    <property type="molecule type" value="Genomic_DNA"/>
</dbReference>
<proteinExistence type="predicted"/>
<accession>A0A1M5WEE1</accession>
<dbReference type="AlphaFoldDB" id="A0A1M5WEE1"/>
<dbReference type="OrthoDB" id="3034595at2"/>
<gene>
    <name evidence="1" type="ORF">SAMN02746098_01581</name>
</gene>
<dbReference type="STRING" id="1121420.SAMN02746098_01581"/>
<organism evidence="1 2">
    <name type="scientific">Desulfosporosinus lacus DSM 15449</name>
    <dbReference type="NCBI Taxonomy" id="1121420"/>
    <lineage>
        <taxon>Bacteria</taxon>
        <taxon>Bacillati</taxon>
        <taxon>Bacillota</taxon>
        <taxon>Clostridia</taxon>
        <taxon>Eubacteriales</taxon>
        <taxon>Desulfitobacteriaceae</taxon>
        <taxon>Desulfosporosinus</taxon>
    </lineage>
</organism>
<dbReference type="RefSeq" id="WP_073029152.1">
    <property type="nucleotide sequence ID" value="NZ_FQXJ01000005.1"/>
</dbReference>
<name>A0A1M5WEE1_9FIRM</name>
<reference evidence="2" key="1">
    <citation type="submission" date="2016-11" db="EMBL/GenBank/DDBJ databases">
        <authorList>
            <person name="Varghese N."/>
            <person name="Submissions S."/>
        </authorList>
    </citation>
    <scope>NUCLEOTIDE SEQUENCE [LARGE SCALE GENOMIC DNA]</scope>
    <source>
        <strain evidence="2">DSM 15449</strain>
    </source>
</reference>
<sequence>MPISAKLFRIERYPTSLPIETIPVTFNPQTDITLRTKVELLGQSEYGDLTKLQIAHDTGREFAGIGYSEEQGRIDDLIHIANENLFPAFVDDERQWLISAYSSKQVFNAAFKRLRAWMPVDANESQLRARPVGIDLLRMKASYDLQAEGPQIKGGWFSRIQLLNVDVAYIGGIDVSTSEDWGRYETNGLISAMRVDYPNDDRDLEPSRLLLTKDGSVFSYKTLPEGEFLRLILPIFDFAKQFITED</sequence>
<keyword evidence="2" id="KW-1185">Reference proteome</keyword>
<dbReference type="Proteomes" id="UP000183954">
    <property type="component" value="Unassembled WGS sequence"/>
</dbReference>
<protein>
    <submittedName>
        <fullName evidence="1">Uncharacterized protein</fullName>
    </submittedName>
</protein>
<evidence type="ECO:0000313" key="2">
    <source>
        <dbReference type="Proteomes" id="UP000183954"/>
    </source>
</evidence>